<sequence length="203" mass="21821">MTGVGKYLGSTKNLVGCAGGLVGLGLHFAGVGGAYWLGIVGALYAAGALAAPPERVRLVPPQPAEEAEALLRGLDALVARVRGLGNRVPAEAVERLDRIAEVLCALLARPAELAASPDTLHTVARIAATDLPLSVQTFLNMPWWYAVTRRVASEPSAAEQLLTQLDLLEQEATRVAEEFYAADSRRQADHTRYLRDRARRDDK</sequence>
<gene>
    <name evidence="1" type="ORF">BCF44_116210</name>
</gene>
<evidence type="ECO:0008006" key="3">
    <source>
        <dbReference type="Google" id="ProtNLM"/>
    </source>
</evidence>
<dbReference type="AlphaFoldDB" id="A0A3E0H139"/>
<name>A0A3E0H139_9PSEU</name>
<proteinExistence type="predicted"/>
<organism evidence="1 2">
    <name type="scientific">Kutzneria buriramensis</name>
    <dbReference type="NCBI Taxonomy" id="1045776"/>
    <lineage>
        <taxon>Bacteria</taxon>
        <taxon>Bacillati</taxon>
        <taxon>Actinomycetota</taxon>
        <taxon>Actinomycetes</taxon>
        <taxon>Pseudonocardiales</taxon>
        <taxon>Pseudonocardiaceae</taxon>
        <taxon>Kutzneria</taxon>
    </lineage>
</organism>
<evidence type="ECO:0000313" key="1">
    <source>
        <dbReference type="EMBL" id="REH36341.1"/>
    </source>
</evidence>
<protein>
    <recommendedName>
        <fullName evidence="3">5-bromo-4-chloroindolyl phosphate hydrolysis protein</fullName>
    </recommendedName>
</protein>
<comment type="caution">
    <text evidence="1">The sequence shown here is derived from an EMBL/GenBank/DDBJ whole genome shotgun (WGS) entry which is preliminary data.</text>
</comment>
<dbReference type="RefSeq" id="WP_116179624.1">
    <property type="nucleotide sequence ID" value="NZ_CP144375.1"/>
</dbReference>
<reference evidence="1 2" key="1">
    <citation type="submission" date="2018-08" db="EMBL/GenBank/DDBJ databases">
        <title>Genomic Encyclopedia of Archaeal and Bacterial Type Strains, Phase II (KMG-II): from individual species to whole genera.</title>
        <authorList>
            <person name="Goeker M."/>
        </authorList>
    </citation>
    <scope>NUCLEOTIDE SEQUENCE [LARGE SCALE GENOMIC DNA]</scope>
    <source>
        <strain evidence="1 2">DSM 45791</strain>
    </source>
</reference>
<keyword evidence="2" id="KW-1185">Reference proteome</keyword>
<dbReference type="EMBL" id="QUNO01000016">
    <property type="protein sequence ID" value="REH36341.1"/>
    <property type="molecule type" value="Genomic_DNA"/>
</dbReference>
<dbReference type="Proteomes" id="UP000256269">
    <property type="component" value="Unassembled WGS sequence"/>
</dbReference>
<accession>A0A3E0H139</accession>
<evidence type="ECO:0000313" key="2">
    <source>
        <dbReference type="Proteomes" id="UP000256269"/>
    </source>
</evidence>
<dbReference type="OrthoDB" id="3690694at2"/>